<dbReference type="Pfam" id="PF00149">
    <property type="entry name" value="Metallophos"/>
    <property type="match status" value="1"/>
</dbReference>
<dbReference type="AlphaFoldDB" id="A0A1Y2AF81"/>
<dbReference type="PANTHER" id="PTHR37523">
    <property type="entry name" value="METALLOPHOSPHOESTERASE"/>
    <property type="match status" value="1"/>
</dbReference>
<keyword evidence="1" id="KW-0732">Signal</keyword>
<evidence type="ECO:0000259" key="2">
    <source>
        <dbReference type="Pfam" id="PF00149"/>
    </source>
</evidence>
<dbReference type="InterPro" id="IPR004843">
    <property type="entry name" value="Calcineurin-like_PHP"/>
</dbReference>
<dbReference type="EMBL" id="MCOG01000272">
    <property type="protein sequence ID" value="ORY21146.1"/>
    <property type="molecule type" value="Genomic_DNA"/>
</dbReference>
<feature type="chain" id="PRO_5012530848" evidence="1">
    <location>
        <begin position="19"/>
        <end position="313"/>
    </location>
</feature>
<dbReference type="Gene3D" id="3.60.21.10">
    <property type="match status" value="1"/>
</dbReference>
<feature type="signal peptide" evidence="1">
    <location>
        <begin position="1"/>
        <end position="18"/>
    </location>
</feature>
<dbReference type="PANTHER" id="PTHR37523:SF1">
    <property type="entry name" value="CALCINEURIN-LIKE PHOSPHOESTERASE DOMAIN-CONTAINING PROTEIN"/>
    <property type="match status" value="1"/>
</dbReference>
<sequence>MLEYIIVLLIFLCFYIKGKQKESQEKKNHLNILIVSDIHLSYENLEKLKNWVKKNKKKFDLIFDAGDFCNLEGEELLKKDYEYMDIVNQLQKISKNVLYIPGNHDTKYLFDSIPADSENPEEWEPLPVKVLNNYEKNLYERNIHNKIIKIHEKNLYVTGFGGSVDGYLFDNREIIEWPGFPFKDTEYGKGFTNLMNGWDKIKKDENDTLIILTHVGPALLRTTVENVKPINESNRIQTGSESSYALMSTPRYQNEDAPLLWIHGHAHSQKGLTDLGNIPVLNPGALCSGRFSVLNLSLKDDKWVIDNIEFHKL</sequence>
<dbReference type="SUPFAM" id="SSF56300">
    <property type="entry name" value="Metallo-dependent phosphatases"/>
    <property type="match status" value="1"/>
</dbReference>
<accession>A0A1Y2AF81</accession>
<proteinExistence type="predicted"/>
<feature type="domain" description="Calcineurin-like phosphoesterase" evidence="2">
    <location>
        <begin position="31"/>
        <end position="268"/>
    </location>
</feature>
<organism evidence="3 4">
    <name type="scientific">Neocallimastix californiae</name>
    <dbReference type="NCBI Taxonomy" id="1754190"/>
    <lineage>
        <taxon>Eukaryota</taxon>
        <taxon>Fungi</taxon>
        <taxon>Fungi incertae sedis</taxon>
        <taxon>Chytridiomycota</taxon>
        <taxon>Chytridiomycota incertae sedis</taxon>
        <taxon>Neocallimastigomycetes</taxon>
        <taxon>Neocallimastigales</taxon>
        <taxon>Neocallimastigaceae</taxon>
        <taxon>Neocallimastix</taxon>
    </lineage>
</organism>
<keyword evidence="4" id="KW-1185">Reference proteome</keyword>
<dbReference type="GO" id="GO:0016787">
    <property type="term" value="F:hydrolase activity"/>
    <property type="evidence" value="ECO:0007669"/>
    <property type="project" value="InterPro"/>
</dbReference>
<gene>
    <name evidence="3" type="ORF">LY90DRAFT_676418</name>
</gene>
<dbReference type="Proteomes" id="UP000193920">
    <property type="component" value="Unassembled WGS sequence"/>
</dbReference>
<reference evidence="3 4" key="1">
    <citation type="submission" date="2016-08" db="EMBL/GenBank/DDBJ databases">
        <title>A Parts List for Fungal Cellulosomes Revealed by Comparative Genomics.</title>
        <authorList>
            <consortium name="DOE Joint Genome Institute"/>
            <person name="Haitjema C.H."/>
            <person name="Gilmore S.P."/>
            <person name="Henske J.K."/>
            <person name="Solomon K.V."/>
            <person name="De Groot R."/>
            <person name="Kuo A."/>
            <person name="Mondo S.J."/>
            <person name="Salamov A.A."/>
            <person name="Labutti K."/>
            <person name="Zhao Z."/>
            <person name="Chiniquy J."/>
            <person name="Barry K."/>
            <person name="Brewer H.M."/>
            <person name="Purvine S.O."/>
            <person name="Wright A.T."/>
            <person name="Boxma B."/>
            <person name="Van Alen T."/>
            <person name="Hackstein J.H."/>
            <person name="Baker S.E."/>
            <person name="Grigoriev I.V."/>
            <person name="O'Malley M.A."/>
        </authorList>
    </citation>
    <scope>NUCLEOTIDE SEQUENCE [LARGE SCALE GENOMIC DNA]</scope>
    <source>
        <strain evidence="3 4">G1</strain>
    </source>
</reference>
<dbReference type="OrthoDB" id="2412157at2759"/>
<dbReference type="InterPro" id="IPR029052">
    <property type="entry name" value="Metallo-depent_PP-like"/>
</dbReference>
<name>A0A1Y2AF81_9FUNG</name>
<evidence type="ECO:0000313" key="3">
    <source>
        <dbReference type="EMBL" id="ORY21146.1"/>
    </source>
</evidence>
<dbReference type="STRING" id="1754190.A0A1Y2AF81"/>
<comment type="caution">
    <text evidence="3">The sequence shown here is derived from an EMBL/GenBank/DDBJ whole genome shotgun (WGS) entry which is preliminary data.</text>
</comment>
<evidence type="ECO:0000256" key="1">
    <source>
        <dbReference type="SAM" id="SignalP"/>
    </source>
</evidence>
<evidence type="ECO:0000313" key="4">
    <source>
        <dbReference type="Proteomes" id="UP000193920"/>
    </source>
</evidence>
<protein>
    <submittedName>
        <fullName evidence="3">Metallo-dependent phosphatase</fullName>
    </submittedName>
</protein>